<dbReference type="AlphaFoldDB" id="A0A2T0MZH7"/>
<dbReference type="OrthoDB" id="9803333at2"/>
<dbReference type="SUPFAM" id="SSF51735">
    <property type="entry name" value="NAD(P)-binding Rossmann-fold domains"/>
    <property type="match status" value="1"/>
</dbReference>
<protein>
    <submittedName>
        <fullName evidence="3">NAD(P)-dependent dehydrogenase (Short-subunit alcohol dehydrogenase family)</fullName>
    </submittedName>
</protein>
<name>A0A2T0MZH7_9ACTN</name>
<dbReference type="PROSITE" id="PS00061">
    <property type="entry name" value="ADH_SHORT"/>
    <property type="match status" value="1"/>
</dbReference>
<reference evidence="3 4" key="1">
    <citation type="submission" date="2018-03" db="EMBL/GenBank/DDBJ databases">
        <title>Genomic Encyclopedia of Type Strains, Phase III (KMG-III): the genomes of soil and plant-associated and newly described type strains.</title>
        <authorList>
            <person name="Whitman W."/>
        </authorList>
    </citation>
    <scope>NUCLEOTIDE SEQUENCE [LARGE SCALE GENOMIC DNA]</scope>
    <source>
        <strain evidence="3 4">CGMCC 4.7104</strain>
    </source>
</reference>
<organism evidence="3 4">
    <name type="scientific">Nonomuraea fuscirosea</name>
    <dbReference type="NCBI Taxonomy" id="1291556"/>
    <lineage>
        <taxon>Bacteria</taxon>
        <taxon>Bacillati</taxon>
        <taxon>Actinomycetota</taxon>
        <taxon>Actinomycetes</taxon>
        <taxon>Streptosporangiales</taxon>
        <taxon>Streptosporangiaceae</taxon>
        <taxon>Nonomuraea</taxon>
    </lineage>
</organism>
<dbReference type="PRINTS" id="PR00081">
    <property type="entry name" value="GDHRDH"/>
</dbReference>
<dbReference type="InterPro" id="IPR002347">
    <property type="entry name" value="SDR_fam"/>
</dbReference>
<dbReference type="Proteomes" id="UP000238312">
    <property type="component" value="Unassembled WGS sequence"/>
</dbReference>
<dbReference type="FunFam" id="3.40.50.720:FF:000084">
    <property type="entry name" value="Short-chain dehydrogenase reductase"/>
    <property type="match status" value="1"/>
</dbReference>
<comment type="similarity">
    <text evidence="1">Belongs to the short-chain dehydrogenases/reductases (SDR) family.</text>
</comment>
<keyword evidence="4" id="KW-1185">Reference proteome</keyword>
<accession>A0A2T0MZH7</accession>
<dbReference type="Gene3D" id="3.40.50.720">
    <property type="entry name" value="NAD(P)-binding Rossmann-like Domain"/>
    <property type="match status" value="1"/>
</dbReference>
<dbReference type="InterPro" id="IPR036291">
    <property type="entry name" value="NAD(P)-bd_dom_sf"/>
</dbReference>
<proteinExistence type="inferred from homology"/>
<evidence type="ECO:0000256" key="2">
    <source>
        <dbReference type="ARBA" id="ARBA00023002"/>
    </source>
</evidence>
<dbReference type="PANTHER" id="PTHR43975">
    <property type="entry name" value="ZGC:101858"/>
    <property type="match status" value="1"/>
</dbReference>
<dbReference type="PANTHER" id="PTHR43975:SF2">
    <property type="entry name" value="EG:BACR7A4.14 PROTEIN-RELATED"/>
    <property type="match status" value="1"/>
</dbReference>
<evidence type="ECO:0000256" key="1">
    <source>
        <dbReference type="ARBA" id="ARBA00006484"/>
    </source>
</evidence>
<dbReference type="GO" id="GO:0016491">
    <property type="term" value="F:oxidoreductase activity"/>
    <property type="evidence" value="ECO:0007669"/>
    <property type="project" value="UniProtKB-KW"/>
</dbReference>
<evidence type="ECO:0000313" key="3">
    <source>
        <dbReference type="EMBL" id="PRX64777.1"/>
    </source>
</evidence>
<dbReference type="Pfam" id="PF13561">
    <property type="entry name" value="adh_short_C2"/>
    <property type="match status" value="1"/>
</dbReference>
<keyword evidence="2" id="KW-0560">Oxidoreductase</keyword>
<dbReference type="InterPro" id="IPR020904">
    <property type="entry name" value="Sc_DH/Rdtase_CS"/>
</dbReference>
<dbReference type="RefSeq" id="WP_106241375.1">
    <property type="nucleotide sequence ID" value="NZ_PVNG01000008.1"/>
</dbReference>
<sequence>MTAQPITHERERVAIVTGAGSGIGRATALALARAGTHVLGVGRRAEALEQTAAANPGIVALPADITADGIPRAVVEAAVDRWGRLDVLVNNAGATAVMSLADTDAERVTGLLALNVVAPSLLAQAALPHLRAGRGTIINVSSTYGHRPLPGAAHYAASKAAVEQLTRSWALELASDGIRVNAVAPGPTESEALSAAGLPEATVEQIKQDEAGRIPLGRRGRPEEVAAWIVHLADPAATWITGQILTVDGGLDLTG</sequence>
<dbReference type="PRINTS" id="PR00080">
    <property type="entry name" value="SDRFAMILY"/>
</dbReference>
<evidence type="ECO:0000313" key="4">
    <source>
        <dbReference type="Proteomes" id="UP000238312"/>
    </source>
</evidence>
<comment type="caution">
    <text evidence="3">The sequence shown here is derived from an EMBL/GenBank/DDBJ whole genome shotgun (WGS) entry which is preliminary data.</text>
</comment>
<gene>
    <name evidence="3" type="ORF">B0I32_108138</name>
</gene>
<dbReference type="EMBL" id="PVNG01000008">
    <property type="protein sequence ID" value="PRX64777.1"/>
    <property type="molecule type" value="Genomic_DNA"/>
</dbReference>